<evidence type="ECO:0000313" key="2">
    <source>
        <dbReference type="Proteomes" id="UP000021210"/>
    </source>
</evidence>
<proteinExistence type="predicted"/>
<dbReference type="AlphaFoldDB" id="A0A829QCA3"/>
<dbReference type="Proteomes" id="UP000021210">
    <property type="component" value="Unassembled WGS sequence"/>
</dbReference>
<sequence>MKCRREGADRSKVNAMRRVCTARLAADNGRGCELLAGIIYLGGSMGSAGPP</sequence>
<reference evidence="1 2" key="1">
    <citation type="submission" date="2013-12" db="EMBL/GenBank/DDBJ databases">
        <authorList>
            <person name="Zelazny A."/>
            <person name="Olivier K."/>
            <person name="Holland S."/>
            <person name="Lenaerts A."/>
            <person name="Ordway D."/>
            <person name="DeGroote M.A."/>
            <person name="Parker T."/>
            <person name="Sizemore C."/>
            <person name="Tallon L.J."/>
            <person name="Sadzewicz L.K."/>
            <person name="Sengamalay N."/>
            <person name="Fraser C.M."/>
            <person name="Hine E."/>
            <person name="Shefchek K.A."/>
            <person name="Das S.P."/>
            <person name="Tettelin H."/>
        </authorList>
    </citation>
    <scope>NUCLEOTIDE SEQUENCE [LARGE SCALE GENOMIC DNA]</scope>
    <source>
        <strain evidence="1 2">1948</strain>
    </source>
</reference>
<name>A0A829QCA3_9MYCO</name>
<gene>
    <name evidence="1" type="ORF">I542_0333</name>
</gene>
<comment type="caution">
    <text evidence="1">The sequence shown here is derived from an EMBL/GenBank/DDBJ whole genome shotgun (WGS) entry which is preliminary data.</text>
</comment>
<protein>
    <submittedName>
        <fullName evidence="1">Uncharacterized protein</fullName>
    </submittedName>
</protein>
<organism evidence="1 2">
    <name type="scientific">Mycobacteroides abscessus 1948</name>
    <dbReference type="NCBI Taxonomy" id="1299323"/>
    <lineage>
        <taxon>Bacteria</taxon>
        <taxon>Bacillati</taxon>
        <taxon>Actinomycetota</taxon>
        <taxon>Actinomycetes</taxon>
        <taxon>Mycobacteriales</taxon>
        <taxon>Mycobacteriaceae</taxon>
        <taxon>Mycobacteroides</taxon>
        <taxon>Mycobacteroides abscessus</taxon>
    </lineage>
</organism>
<accession>A0A829QCA3</accession>
<dbReference type="EMBL" id="JAOH01000002">
    <property type="protein sequence ID" value="EUA60203.1"/>
    <property type="molecule type" value="Genomic_DNA"/>
</dbReference>
<evidence type="ECO:0000313" key="1">
    <source>
        <dbReference type="EMBL" id="EUA60203.1"/>
    </source>
</evidence>